<gene>
    <name evidence="1" type="ORF">GSPATT00008256001</name>
</gene>
<dbReference type="RefSeq" id="XP_001439104.1">
    <property type="nucleotide sequence ID" value="XM_001439067.2"/>
</dbReference>
<dbReference type="Proteomes" id="UP000000600">
    <property type="component" value="Unassembled WGS sequence"/>
</dbReference>
<name>A0CLP0_PARTE</name>
<sequence>MSQIKAKLVIHLLVERSFLKLFNSHNNLQMIKTLISAQSKNQLYNNARMIIQELMLELKKTLKQSLNIIYQNDVHEALKVSSSFILIRLILQFKLVQTITKLQIVKIDNIKYLMNYLNTKN</sequence>
<evidence type="ECO:0000313" key="1">
    <source>
        <dbReference type="EMBL" id="CAK71707.1"/>
    </source>
</evidence>
<evidence type="ECO:0000313" key="2">
    <source>
        <dbReference type="Proteomes" id="UP000000600"/>
    </source>
</evidence>
<dbReference type="GeneID" id="5024889"/>
<dbReference type="EMBL" id="CT868097">
    <property type="protein sequence ID" value="CAK71707.1"/>
    <property type="molecule type" value="Genomic_DNA"/>
</dbReference>
<organism evidence="1 2">
    <name type="scientific">Paramecium tetraurelia</name>
    <dbReference type="NCBI Taxonomy" id="5888"/>
    <lineage>
        <taxon>Eukaryota</taxon>
        <taxon>Sar</taxon>
        <taxon>Alveolata</taxon>
        <taxon>Ciliophora</taxon>
        <taxon>Intramacronucleata</taxon>
        <taxon>Oligohymenophorea</taxon>
        <taxon>Peniculida</taxon>
        <taxon>Parameciidae</taxon>
        <taxon>Paramecium</taxon>
    </lineage>
</organism>
<keyword evidence="2" id="KW-1185">Reference proteome</keyword>
<proteinExistence type="predicted"/>
<accession>A0CLP0</accession>
<protein>
    <recommendedName>
        <fullName evidence="3">Transmembrane protein</fullName>
    </recommendedName>
</protein>
<dbReference type="KEGG" id="ptm:GSPATT00008256001"/>
<evidence type="ECO:0008006" key="3">
    <source>
        <dbReference type="Google" id="ProtNLM"/>
    </source>
</evidence>
<dbReference type="AlphaFoldDB" id="A0CLP0"/>
<dbReference type="InParanoid" id="A0CLP0"/>
<dbReference type="HOGENOM" id="CLU_2042607_0_0_1"/>
<reference evidence="1 2" key="1">
    <citation type="journal article" date="2006" name="Nature">
        <title>Global trends of whole-genome duplications revealed by the ciliate Paramecium tetraurelia.</title>
        <authorList>
            <consortium name="Genoscope"/>
            <person name="Aury J.-M."/>
            <person name="Jaillon O."/>
            <person name="Duret L."/>
            <person name="Noel B."/>
            <person name="Jubin C."/>
            <person name="Porcel B.M."/>
            <person name="Segurens B."/>
            <person name="Daubin V."/>
            <person name="Anthouard V."/>
            <person name="Aiach N."/>
            <person name="Arnaiz O."/>
            <person name="Billaut A."/>
            <person name="Beisson J."/>
            <person name="Blanc I."/>
            <person name="Bouhouche K."/>
            <person name="Camara F."/>
            <person name="Duharcourt S."/>
            <person name="Guigo R."/>
            <person name="Gogendeau D."/>
            <person name="Katinka M."/>
            <person name="Keller A.-M."/>
            <person name="Kissmehl R."/>
            <person name="Klotz C."/>
            <person name="Koll F."/>
            <person name="Le Moue A."/>
            <person name="Lepere C."/>
            <person name="Malinsky S."/>
            <person name="Nowacki M."/>
            <person name="Nowak J.K."/>
            <person name="Plattner H."/>
            <person name="Poulain J."/>
            <person name="Ruiz F."/>
            <person name="Serrano V."/>
            <person name="Zagulski M."/>
            <person name="Dessen P."/>
            <person name="Betermier M."/>
            <person name="Weissenbach J."/>
            <person name="Scarpelli C."/>
            <person name="Schachter V."/>
            <person name="Sperling L."/>
            <person name="Meyer E."/>
            <person name="Cohen J."/>
            <person name="Wincker P."/>
        </authorList>
    </citation>
    <scope>NUCLEOTIDE SEQUENCE [LARGE SCALE GENOMIC DNA]</scope>
    <source>
        <strain evidence="1 2">Stock d4-2</strain>
    </source>
</reference>